<keyword evidence="3" id="KW-1185">Reference proteome</keyword>
<reference evidence="2 3" key="1">
    <citation type="submission" date="2018-06" db="EMBL/GenBank/DDBJ databases">
        <title>Streptomyces reniochalinae sp. nov. and Streptomyces diacarnus sp. nov. from marine sponges.</title>
        <authorList>
            <person name="Li L."/>
        </authorList>
    </citation>
    <scope>NUCLEOTIDE SEQUENCE [LARGE SCALE GENOMIC DNA]</scope>
    <source>
        <strain evidence="2 3">LHW50302</strain>
    </source>
</reference>
<evidence type="ECO:0000313" key="3">
    <source>
        <dbReference type="Proteomes" id="UP000253507"/>
    </source>
</evidence>
<dbReference type="OrthoDB" id="4331735at2"/>
<proteinExistence type="predicted"/>
<protein>
    <submittedName>
        <fullName evidence="2">Uncharacterized protein</fullName>
    </submittedName>
</protein>
<dbReference type="Proteomes" id="UP000253507">
    <property type="component" value="Unassembled WGS sequence"/>
</dbReference>
<comment type="caution">
    <text evidence="2">The sequence shown here is derived from an EMBL/GenBank/DDBJ whole genome shotgun (WGS) entry which is preliminary data.</text>
</comment>
<name>A0A367E7P2_9ACTN</name>
<dbReference type="RefSeq" id="WP_114019510.1">
    <property type="nucleotide sequence ID" value="NZ_QOIM01000058.1"/>
</dbReference>
<accession>A0A367E7P2</accession>
<feature type="region of interest" description="Disordered" evidence="1">
    <location>
        <begin position="1"/>
        <end position="35"/>
    </location>
</feature>
<evidence type="ECO:0000313" key="2">
    <source>
        <dbReference type="EMBL" id="RCG13260.1"/>
    </source>
</evidence>
<evidence type="ECO:0000256" key="1">
    <source>
        <dbReference type="SAM" id="MobiDB-lite"/>
    </source>
</evidence>
<organism evidence="2 3">
    <name type="scientific">Streptomyces reniochalinae</name>
    <dbReference type="NCBI Taxonomy" id="2250578"/>
    <lineage>
        <taxon>Bacteria</taxon>
        <taxon>Bacillati</taxon>
        <taxon>Actinomycetota</taxon>
        <taxon>Actinomycetes</taxon>
        <taxon>Kitasatosporales</taxon>
        <taxon>Streptomycetaceae</taxon>
        <taxon>Streptomyces</taxon>
    </lineage>
</organism>
<sequence>MSFEAEWAQHKAAAGSSSPEMHLAGAGGGKGKGVLAASPAAKESAAQYIEDTLMSAVKTAGNMAEGSTGTITGSSAVWGAPWHPPMAGGVSGGGEFRDWETKTGMITVQRAWEQQVKGLLERLGHYRSALRGAKRTYQGGALIWSAWSARLSRTR</sequence>
<gene>
    <name evidence="2" type="ORF">DQ392_33700</name>
</gene>
<dbReference type="EMBL" id="QOIM01000058">
    <property type="protein sequence ID" value="RCG13260.1"/>
    <property type="molecule type" value="Genomic_DNA"/>
</dbReference>
<dbReference type="AlphaFoldDB" id="A0A367E7P2"/>